<gene>
    <name evidence="2" type="ORF">EUTSA_v10015925mg</name>
</gene>
<name>V4NBX5_EUTSA</name>
<dbReference type="CDD" id="cd22157">
    <property type="entry name" value="F-box_AtFBW1-like"/>
    <property type="match status" value="1"/>
</dbReference>
<dbReference type="SMART" id="SM00256">
    <property type="entry name" value="FBOX"/>
    <property type="match status" value="1"/>
</dbReference>
<accession>V4NBX5</accession>
<dbReference type="InterPro" id="IPR017451">
    <property type="entry name" value="F-box-assoc_interact_dom"/>
</dbReference>
<dbReference type="AlphaFoldDB" id="V4NBX5"/>
<protein>
    <recommendedName>
        <fullName evidence="1">F-box domain-containing protein</fullName>
    </recommendedName>
</protein>
<dbReference type="Pfam" id="PF00646">
    <property type="entry name" value="F-box"/>
    <property type="match status" value="1"/>
</dbReference>
<dbReference type="InterPro" id="IPR013187">
    <property type="entry name" value="F-box-assoc_dom_typ3"/>
</dbReference>
<dbReference type="STRING" id="72664.V4NBX5"/>
<feature type="domain" description="F-box" evidence="1">
    <location>
        <begin position="14"/>
        <end position="63"/>
    </location>
</feature>
<sequence length="252" mass="29905">MKQTENIKRKRRRSTSTSSLPLNLALEIFSKLPVKSILRFRCVSKFWSSIITEPIFTKSFQTKARLLLFCKEGDEFFVFSFPQHTGPATPIVWNPSTRKFLPLPKPDKTWKDITVFLGYDPVQCKQKVVCMCLWTMHQRVLYYRAEIGSYRVIMSFNVRLEIFNMITTQWDTYWRMMMIAYHGKLACVGSSWNSISLWVLEDAEKQEWSNHIFLLLSHYDQGLQNFHYKKNTVLQRPKSCRKNNLHRLIMAE</sequence>
<dbReference type="PROSITE" id="PS50181">
    <property type="entry name" value="FBOX"/>
    <property type="match status" value="1"/>
</dbReference>
<evidence type="ECO:0000313" key="2">
    <source>
        <dbReference type="EMBL" id="ESQ43446.1"/>
    </source>
</evidence>
<dbReference type="EMBL" id="KI517464">
    <property type="protein sequence ID" value="ESQ43446.1"/>
    <property type="molecule type" value="Genomic_DNA"/>
</dbReference>
<dbReference type="SUPFAM" id="SSF81383">
    <property type="entry name" value="F-box domain"/>
    <property type="match status" value="1"/>
</dbReference>
<dbReference type="NCBIfam" id="TIGR01640">
    <property type="entry name" value="F_box_assoc_1"/>
    <property type="match status" value="1"/>
</dbReference>
<dbReference type="PANTHER" id="PTHR31111:SF42">
    <property type="entry name" value="F-BOX DOMAIN-CONTAINING PROTEIN"/>
    <property type="match status" value="1"/>
</dbReference>
<proteinExistence type="predicted"/>
<dbReference type="InterPro" id="IPR036047">
    <property type="entry name" value="F-box-like_dom_sf"/>
</dbReference>
<dbReference type="Pfam" id="PF08268">
    <property type="entry name" value="FBA_3"/>
    <property type="match status" value="2"/>
</dbReference>
<dbReference type="Proteomes" id="UP000030689">
    <property type="component" value="Unassembled WGS sequence"/>
</dbReference>
<dbReference type="KEGG" id="eus:EUTSA_v10015925mg"/>
<dbReference type="Gene3D" id="1.20.1280.50">
    <property type="match status" value="1"/>
</dbReference>
<organism evidence="2 3">
    <name type="scientific">Eutrema salsugineum</name>
    <name type="common">Saltwater cress</name>
    <name type="synonym">Sisymbrium salsugineum</name>
    <dbReference type="NCBI Taxonomy" id="72664"/>
    <lineage>
        <taxon>Eukaryota</taxon>
        <taxon>Viridiplantae</taxon>
        <taxon>Streptophyta</taxon>
        <taxon>Embryophyta</taxon>
        <taxon>Tracheophyta</taxon>
        <taxon>Spermatophyta</taxon>
        <taxon>Magnoliopsida</taxon>
        <taxon>eudicotyledons</taxon>
        <taxon>Gunneridae</taxon>
        <taxon>Pentapetalae</taxon>
        <taxon>rosids</taxon>
        <taxon>malvids</taxon>
        <taxon>Brassicales</taxon>
        <taxon>Brassicaceae</taxon>
        <taxon>Eutremeae</taxon>
        <taxon>Eutrema</taxon>
    </lineage>
</organism>
<dbReference type="OMA" id="CKEGDEF"/>
<dbReference type="Gramene" id="ESQ43446">
    <property type="protein sequence ID" value="ESQ43446"/>
    <property type="gene ID" value="EUTSA_v10015925mg"/>
</dbReference>
<dbReference type="PANTHER" id="PTHR31111">
    <property type="entry name" value="BNAA05G37150D PROTEIN-RELATED"/>
    <property type="match status" value="1"/>
</dbReference>
<evidence type="ECO:0000259" key="1">
    <source>
        <dbReference type="PROSITE" id="PS50181"/>
    </source>
</evidence>
<keyword evidence="3" id="KW-1185">Reference proteome</keyword>
<dbReference type="InterPro" id="IPR001810">
    <property type="entry name" value="F-box_dom"/>
</dbReference>
<reference evidence="2 3" key="1">
    <citation type="journal article" date="2013" name="Front. Plant Sci.">
        <title>The Reference Genome of the Halophytic Plant Eutrema salsugineum.</title>
        <authorList>
            <person name="Yang R."/>
            <person name="Jarvis D.E."/>
            <person name="Chen H."/>
            <person name="Beilstein M.A."/>
            <person name="Grimwood J."/>
            <person name="Jenkins J."/>
            <person name="Shu S."/>
            <person name="Prochnik S."/>
            <person name="Xin M."/>
            <person name="Ma C."/>
            <person name="Schmutz J."/>
            <person name="Wing R.A."/>
            <person name="Mitchell-Olds T."/>
            <person name="Schumaker K.S."/>
            <person name="Wang X."/>
        </authorList>
    </citation>
    <scope>NUCLEOTIDE SEQUENCE [LARGE SCALE GENOMIC DNA]</scope>
</reference>
<evidence type="ECO:0000313" key="3">
    <source>
        <dbReference type="Proteomes" id="UP000030689"/>
    </source>
</evidence>